<sequence length="47" mass="5571">MKSLPFHDNSSLFAVLSINSKIKIKRLFTTILYPTRIKFMVIAYYIF</sequence>
<evidence type="ECO:0000313" key="2">
    <source>
        <dbReference type="Proteomes" id="UP000004906"/>
    </source>
</evidence>
<organism evidence="1 2">
    <name type="scientific">Salmonella enterica subsp. enterica serovar Adelaide str. A4-669</name>
    <dbReference type="NCBI Taxonomy" id="913063"/>
    <lineage>
        <taxon>Bacteria</taxon>
        <taxon>Pseudomonadati</taxon>
        <taxon>Pseudomonadota</taxon>
        <taxon>Gammaproteobacteria</taxon>
        <taxon>Enterobacterales</taxon>
        <taxon>Enterobacteriaceae</taxon>
        <taxon>Salmonella</taxon>
    </lineage>
</organism>
<proteinExistence type="predicted"/>
<dbReference type="Proteomes" id="UP000004906">
    <property type="component" value="Unassembled WGS sequence"/>
</dbReference>
<protein>
    <submittedName>
        <fullName evidence="1">Uncharacterized protein</fullName>
    </submittedName>
</protein>
<name>A0A6C8GNU4_SALET</name>
<reference evidence="1 2" key="1">
    <citation type="journal article" date="2011" name="BMC Genomics">
        <title>Genome sequencing reveals diversification of virulence factor content and possible host adaptation in distinct subpopulations of Salmonella enterica.</title>
        <authorList>
            <person name="den Bakker H.C."/>
            <person name="Moreno Switt A.I."/>
            <person name="Govoni G."/>
            <person name="Cummings C.A."/>
            <person name="Ranieri M.L."/>
            <person name="Degoricija L."/>
            <person name="Hoelzer K."/>
            <person name="Rodriguez-Rivera L.D."/>
            <person name="Brown S."/>
            <person name="Bolchacova E."/>
            <person name="Furtado M.R."/>
            <person name="Wiedmann M."/>
        </authorList>
    </citation>
    <scope>NUCLEOTIDE SEQUENCE [LARGE SCALE GENOMIC DNA]</scope>
    <source>
        <strain evidence="1 2">A4-669</strain>
    </source>
</reference>
<dbReference type="EMBL" id="AFCI01000886">
    <property type="protein sequence ID" value="EHC36290.1"/>
    <property type="molecule type" value="Genomic_DNA"/>
</dbReference>
<accession>A0A6C8GNU4</accession>
<evidence type="ECO:0000313" key="1">
    <source>
        <dbReference type="EMBL" id="EHC36290.1"/>
    </source>
</evidence>
<comment type="caution">
    <text evidence="1">The sequence shown here is derived from an EMBL/GenBank/DDBJ whole genome shotgun (WGS) entry which is preliminary data.</text>
</comment>
<gene>
    <name evidence="1" type="ORF">LTSEADE_2599</name>
</gene>
<dbReference type="AlphaFoldDB" id="A0A6C8GNU4"/>